<dbReference type="OrthoDB" id="2679617at2"/>
<accession>A0A848CNU7</accession>
<feature type="compositionally biased region" description="Basic residues" evidence="1">
    <location>
        <begin position="1"/>
        <end position="27"/>
    </location>
</feature>
<organism evidence="2 3">
    <name type="scientific">Aneurinibacillus aneurinilyticus</name>
    <name type="common">Bacillus aneurinolyticus</name>
    <dbReference type="NCBI Taxonomy" id="1391"/>
    <lineage>
        <taxon>Bacteria</taxon>
        <taxon>Bacillati</taxon>
        <taxon>Bacillota</taxon>
        <taxon>Bacilli</taxon>
        <taxon>Bacillales</taxon>
        <taxon>Paenibacillaceae</taxon>
        <taxon>Aneurinibacillus group</taxon>
        <taxon>Aneurinibacillus</taxon>
    </lineage>
</organism>
<protein>
    <submittedName>
        <fullName evidence="2">Uncharacterized protein</fullName>
    </submittedName>
</protein>
<gene>
    <name evidence="2" type="ORF">HF838_01230</name>
</gene>
<dbReference type="Proteomes" id="UP000561326">
    <property type="component" value="Unassembled WGS sequence"/>
</dbReference>
<evidence type="ECO:0000313" key="3">
    <source>
        <dbReference type="Proteomes" id="UP000561326"/>
    </source>
</evidence>
<evidence type="ECO:0000313" key="2">
    <source>
        <dbReference type="EMBL" id="NME96868.1"/>
    </source>
</evidence>
<dbReference type="GeneID" id="92840065"/>
<feature type="region of interest" description="Disordered" evidence="1">
    <location>
        <begin position="1"/>
        <end position="36"/>
    </location>
</feature>
<name>A0A848CNU7_ANEAE</name>
<proteinExistence type="predicted"/>
<comment type="caution">
    <text evidence="2">The sequence shown here is derived from an EMBL/GenBank/DDBJ whole genome shotgun (WGS) entry which is preliminary data.</text>
</comment>
<dbReference type="AlphaFoldDB" id="A0A848CNU7"/>
<reference evidence="2 3" key="1">
    <citation type="submission" date="2020-04" db="EMBL/GenBank/DDBJ databases">
        <authorList>
            <person name="Hitch T.C.A."/>
            <person name="Wylensek D."/>
            <person name="Clavel T."/>
        </authorList>
    </citation>
    <scope>NUCLEOTIDE SEQUENCE [LARGE SCALE GENOMIC DNA]</scope>
    <source>
        <strain evidence="2 3">WB01_D5_05</strain>
    </source>
</reference>
<dbReference type="RefSeq" id="WP_021622646.1">
    <property type="nucleotide sequence ID" value="NZ_CABKST010000181.1"/>
</dbReference>
<sequence>MSSQKRRNPNTKRPKRSPTVSKKRKKTAPSAVKKETATSIIPLKNKIDIQSASSLMKNLPSLLNKSPDEMRTSINTVREWSSQIRGTMAEMEQTLNTLTSLISMYERWSTSSQKRATLRAAKQGDEATGEKLPFSFIKSLNNIDFRQIISLLNSPLVQALLEMDEIASSAEEA</sequence>
<evidence type="ECO:0000256" key="1">
    <source>
        <dbReference type="SAM" id="MobiDB-lite"/>
    </source>
</evidence>
<dbReference type="EMBL" id="JABAGO010000001">
    <property type="protein sequence ID" value="NME96868.1"/>
    <property type="molecule type" value="Genomic_DNA"/>
</dbReference>